<evidence type="ECO:0000256" key="3">
    <source>
        <dbReference type="ARBA" id="ARBA00022490"/>
    </source>
</evidence>
<dbReference type="InterPro" id="IPR027302">
    <property type="entry name" value="Gln_synth_N_conserv_site"/>
</dbReference>
<dbReference type="PROSITE" id="PS00180">
    <property type="entry name" value="GLNA_1"/>
    <property type="match status" value="1"/>
</dbReference>
<dbReference type="PROSITE" id="PS51987">
    <property type="entry name" value="GS_CATALYTIC"/>
    <property type="match status" value="1"/>
</dbReference>
<feature type="binding site" evidence="7">
    <location>
        <position position="337"/>
    </location>
    <ligand>
        <name>L-glutamate</name>
        <dbReference type="ChEBI" id="CHEBI:29985"/>
    </ligand>
</feature>
<evidence type="ECO:0000256" key="8">
    <source>
        <dbReference type="PIRSR" id="PIRSR604809-2"/>
    </source>
</evidence>
<dbReference type="GO" id="GO:0004356">
    <property type="term" value="F:glutamine synthetase activity"/>
    <property type="evidence" value="ECO:0007669"/>
    <property type="project" value="UniProtKB-EC"/>
</dbReference>
<evidence type="ECO:0000256" key="14">
    <source>
        <dbReference type="RuleBase" id="RU004356"/>
    </source>
</evidence>
<organism evidence="17 18">
    <name type="scientific">Ignisphaera aggregans</name>
    <dbReference type="NCBI Taxonomy" id="334771"/>
    <lineage>
        <taxon>Archaea</taxon>
        <taxon>Thermoproteota</taxon>
        <taxon>Thermoprotei</taxon>
        <taxon>Desulfurococcales</taxon>
        <taxon>Desulfurococcaceae</taxon>
        <taxon>Ignisphaera</taxon>
    </lineage>
</organism>
<evidence type="ECO:0000256" key="5">
    <source>
        <dbReference type="ARBA" id="ARBA00022741"/>
    </source>
</evidence>
<keyword evidence="9" id="KW-0460">Magnesium</keyword>
<evidence type="ECO:0000256" key="12">
    <source>
        <dbReference type="RuleBase" id="RU000384"/>
    </source>
</evidence>
<evidence type="ECO:0000256" key="11">
    <source>
        <dbReference type="PROSITE-ProRule" id="PRU01330"/>
    </source>
</evidence>
<evidence type="ECO:0000256" key="13">
    <source>
        <dbReference type="RuleBase" id="RU000385"/>
    </source>
</evidence>
<reference evidence="17" key="1">
    <citation type="journal article" date="2020" name="ISME J.">
        <title>Gammaproteobacteria mediating utilization of methyl-, sulfur- and petroleum organic compounds in deep ocean hydrothermal plumes.</title>
        <authorList>
            <person name="Zhou Z."/>
            <person name="Liu Y."/>
            <person name="Pan J."/>
            <person name="Cron B.R."/>
            <person name="Toner B.M."/>
            <person name="Anantharaman K."/>
            <person name="Breier J.A."/>
            <person name="Dick G.J."/>
            <person name="Li M."/>
        </authorList>
    </citation>
    <scope>NUCLEOTIDE SEQUENCE</scope>
    <source>
        <strain evidence="17">SZUA-1435</strain>
    </source>
</reference>
<feature type="binding site" evidence="7">
    <location>
        <position position="319"/>
    </location>
    <ligand>
        <name>L-glutamate</name>
        <dbReference type="ChEBI" id="CHEBI:29985"/>
    </ligand>
</feature>
<feature type="binding site" evidence="9">
    <location>
        <position position="131"/>
    </location>
    <ligand>
        <name>Mg(2+)</name>
        <dbReference type="ChEBI" id="CHEBI:18420"/>
        <label>1</label>
    </ligand>
</feature>
<evidence type="ECO:0000256" key="9">
    <source>
        <dbReference type="PIRSR" id="PIRSR604809-3"/>
    </source>
</evidence>
<dbReference type="Proteomes" id="UP000605805">
    <property type="component" value="Unassembled WGS sequence"/>
</dbReference>
<dbReference type="PROSITE" id="PS00181">
    <property type="entry name" value="GLNA_ATP"/>
    <property type="match status" value="1"/>
</dbReference>
<dbReference type="GO" id="GO:0006542">
    <property type="term" value="P:glutamine biosynthetic process"/>
    <property type="evidence" value="ECO:0007669"/>
    <property type="project" value="InterPro"/>
</dbReference>
<dbReference type="GO" id="GO:0005737">
    <property type="term" value="C:cytoplasm"/>
    <property type="evidence" value="ECO:0007669"/>
    <property type="project" value="UniProtKB-SubCell"/>
</dbReference>
<keyword evidence="10" id="KW-0597">Phosphoprotein</keyword>
<keyword evidence="3 13" id="KW-0963">Cytoplasm</keyword>
<dbReference type="NCBIfam" id="TIGR00653">
    <property type="entry name" value="GlnA"/>
    <property type="match status" value="1"/>
</dbReference>
<dbReference type="InterPro" id="IPR014746">
    <property type="entry name" value="Gln_synth/guanido_kin_cat_dom"/>
</dbReference>
<evidence type="ECO:0000256" key="4">
    <source>
        <dbReference type="ARBA" id="ARBA00022598"/>
    </source>
</evidence>
<feature type="binding site" evidence="8">
    <location>
        <position position="203"/>
    </location>
    <ligand>
        <name>ATP</name>
        <dbReference type="ChEBI" id="CHEBI:30616"/>
    </ligand>
</feature>
<dbReference type="GO" id="GO:0046872">
    <property type="term" value="F:metal ion binding"/>
    <property type="evidence" value="ECO:0007669"/>
    <property type="project" value="UniProtKB-KW"/>
</dbReference>
<dbReference type="InterPro" id="IPR036651">
    <property type="entry name" value="Gln_synt_N_sf"/>
</dbReference>
<evidence type="ECO:0000259" key="15">
    <source>
        <dbReference type="PROSITE" id="PS51986"/>
    </source>
</evidence>
<feature type="binding site" evidence="9">
    <location>
        <position position="133"/>
    </location>
    <ligand>
        <name>Mg(2+)</name>
        <dbReference type="ChEBI" id="CHEBI:18420"/>
        <label>1</label>
    </ligand>
</feature>
<feature type="binding site" evidence="9">
    <location>
        <position position="357"/>
    </location>
    <ligand>
        <name>Mg(2+)</name>
        <dbReference type="ChEBI" id="CHEBI:18420"/>
        <label>1</label>
    </ligand>
</feature>
<comment type="similarity">
    <text evidence="2 11 12">Belongs to the glutamine synthetase family.</text>
</comment>
<dbReference type="EMBL" id="DQTV01000112">
    <property type="protein sequence ID" value="HIP57533.1"/>
    <property type="molecule type" value="Genomic_DNA"/>
</dbReference>
<comment type="cofactor">
    <cofactor evidence="9">
        <name>Mg(2+)</name>
        <dbReference type="ChEBI" id="CHEBI:18420"/>
    </cofactor>
    <text evidence="9">Binds 2 Mg(2+) ions per subunit.</text>
</comment>
<keyword evidence="9" id="KW-0479">Metal-binding</keyword>
<dbReference type="EC" id="6.3.1.2" evidence="14"/>
<dbReference type="InterPro" id="IPR004809">
    <property type="entry name" value="Gln_synth_I"/>
</dbReference>
<dbReference type="Gene3D" id="3.30.590.10">
    <property type="entry name" value="Glutamine synthetase/guanido kinase, catalytic domain"/>
    <property type="match status" value="1"/>
</dbReference>
<dbReference type="GO" id="GO:0019740">
    <property type="term" value="P:nitrogen utilization"/>
    <property type="evidence" value="ECO:0007669"/>
    <property type="project" value="TreeGrafter"/>
</dbReference>
<feature type="binding site" evidence="7">
    <location>
        <position position="325"/>
    </location>
    <ligand>
        <name>L-glutamate</name>
        <dbReference type="ChEBI" id="CHEBI:29985"/>
    </ligand>
</feature>
<dbReference type="InterPro" id="IPR008147">
    <property type="entry name" value="Gln_synt_N"/>
</dbReference>
<dbReference type="InterPro" id="IPR027303">
    <property type="entry name" value="Gln_synth_gly_rich_site"/>
</dbReference>
<dbReference type="Gene3D" id="3.10.20.70">
    <property type="entry name" value="Glutamine synthetase, N-terminal domain"/>
    <property type="match status" value="1"/>
</dbReference>
<keyword evidence="6 8" id="KW-0067">ATP-binding</keyword>
<comment type="catalytic activity">
    <reaction evidence="14">
        <text>L-glutamate + NH4(+) + ATP = L-glutamine + ADP + phosphate + H(+)</text>
        <dbReference type="Rhea" id="RHEA:16169"/>
        <dbReference type="ChEBI" id="CHEBI:15378"/>
        <dbReference type="ChEBI" id="CHEBI:28938"/>
        <dbReference type="ChEBI" id="CHEBI:29985"/>
        <dbReference type="ChEBI" id="CHEBI:30616"/>
        <dbReference type="ChEBI" id="CHEBI:43474"/>
        <dbReference type="ChEBI" id="CHEBI:58359"/>
        <dbReference type="ChEBI" id="CHEBI:456216"/>
        <dbReference type="EC" id="6.3.1.2"/>
    </reaction>
</comment>
<evidence type="ECO:0000256" key="6">
    <source>
        <dbReference type="ARBA" id="ARBA00022840"/>
    </source>
</evidence>
<dbReference type="Pfam" id="PF00120">
    <property type="entry name" value="Gln-synt_C"/>
    <property type="match status" value="1"/>
</dbReference>
<accession>A0A832Z485</accession>
<dbReference type="GO" id="GO:0005524">
    <property type="term" value="F:ATP binding"/>
    <property type="evidence" value="ECO:0007669"/>
    <property type="project" value="UniProtKB-KW"/>
</dbReference>
<feature type="binding site" evidence="9">
    <location>
        <position position="208"/>
    </location>
    <ligand>
        <name>Mg(2+)</name>
        <dbReference type="ChEBI" id="CHEBI:18420"/>
        <label>1</label>
    </ligand>
</feature>
<feature type="modified residue" description="O-AMP-tyrosine" evidence="10">
    <location>
        <position position="397"/>
    </location>
</feature>
<feature type="binding site" evidence="8">
    <location>
        <position position="337"/>
    </location>
    <ligand>
        <name>ATP</name>
        <dbReference type="ChEBI" id="CHEBI:30616"/>
    </ligand>
</feature>
<keyword evidence="4 14" id="KW-0436">Ligase</keyword>
<evidence type="ECO:0000256" key="10">
    <source>
        <dbReference type="PIRSR" id="PIRSR604809-50"/>
    </source>
</evidence>
<evidence type="ECO:0000256" key="2">
    <source>
        <dbReference type="ARBA" id="ARBA00009897"/>
    </source>
</evidence>
<evidence type="ECO:0000313" key="17">
    <source>
        <dbReference type="EMBL" id="HIP57533.1"/>
    </source>
</evidence>
<feature type="binding site" evidence="7">
    <location>
        <position position="359"/>
    </location>
    <ligand>
        <name>L-glutamate</name>
        <dbReference type="ChEBI" id="CHEBI:29985"/>
    </ligand>
</feature>
<sequence>MHLYLKSVEEFEEAVNRLNLTWIDLQFTDLFGYLRHVTVHRSLLDKEALVRGLGKLDGSSVKGFATIESSDLVLKPVVDTLAPLPWLHRGGRVICQVFRGEHRYPKDPRYAAERTEELLANEGLRAFISPEIELFIFDKVRVEVFPWRQSLEIISIEGPWSGEAGVFNRFKDGYYMPPPKDVLASFRIEVAETLQKYFGIEVEVLHHEVAAASQHEINFRGGNIVESSDKTQTVKLVFKVLAHQRGLVATFMPKPIFNDNGSGVHVHVSIWRGETNLFYDPDDSYAELSQFARYFIGGLIEHGRALSAIVNPTVNSYRRLVPGYEAPVYLVWSKSNRSAAIRIPAYLRGQPHRVRIEYRPPDPSANPYLAFAAIVLAGMDGVRKKIDPGDPVDENVYKMSVEKRKSLGIKELPRSLDEALDELECDHEWLKPAFPTELIESYIELKRAEARELAKYVSPAEVYYYIDV</sequence>
<protein>
    <recommendedName>
        <fullName evidence="14">Glutamine synthetase</fullName>
        <ecNumber evidence="14">6.3.1.2</ecNumber>
    </recommendedName>
</protein>
<evidence type="ECO:0000256" key="1">
    <source>
        <dbReference type="ARBA" id="ARBA00004496"/>
    </source>
</evidence>
<dbReference type="GO" id="GO:0016020">
    <property type="term" value="C:membrane"/>
    <property type="evidence" value="ECO:0007669"/>
    <property type="project" value="TreeGrafter"/>
</dbReference>
<comment type="subcellular location">
    <subcellularLocation>
        <location evidence="1 13">Cytoplasm</location>
    </subcellularLocation>
</comment>
<evidence type="ECO:0000313" key="18">
    <source>
        <dbReference type="Proteomes" id="UP000605805"/>
    </source>
</evidence>
<feature type="domain" description="GS beta-grasp" evidence="15">
    <location>
        <begin position="18"/>
        <end position="103"/>
    </location>
</feature>
<feature type="domain" description="GS catalytic" evidence="16">
    <location>
        <begin position="108"/>
        <end position="468"/>
    </location>
</feature>
<keyword evidence="5 8" id="KW-0547">Nucleotide-binding</keyword>
<dbReference type="Pfam" id="PF03951">
    <property type="entry name" value="Gln-synt_N"/>
    <property type="match status" value="1"/>
</dbReference>
<feature type="binding site" evidence="9">
    <location>
        <position position="216"/>
    </location>
    <ligand>
        <name>Mg(2+)</name>
        <dbReference type="ChEBI" id="CHEBI:18420"/>
        <label>1</label>
    </ligand>
</feature>
<dbReference type="SUPFAM" id="SSF54368">
    <property type="entry name" value="Glutamine synthetase, N-terminal domain"/>
    <property type="match status" value="1"/>
</dbReference>
<feature type="binding site" evidence="7">
    <location>
        <begin position="260"/>
        <end position="261"/>
    </location>
    <ligand>
        <name>L-glutamate</name>
        <dbReference type="ChEBI" id="CHEBI:29985"/>
    </ligand>
</feature>
<dbReference type="SMART" id="SM01230">
    <property type="entry name" value="Gln-synt_C"/>
    <property type="match status" value="1"/>
</dbReference>
<comment type="caution">
    <text evidence="17">The sequence shown here is derived from an EMBL/GenBank/DDBJ whole genome shotgun (WGS) entry which is preliminary data.</text>
</comment>
<dbReference type="PANTHER" id="PTHR43407:SF1">
    <property type="entry name" value="LENGSIN"/>
    <property type="match status" value="1"/>
</dbReference>
<evidence type="ECO:0000259" key="16">
    <source>
        <dbReference type="PROSITE" id="PS51987"/>
    </source>
</evidence>
<gene>
    <name evidence="17" type="primary">glnA</name>
    <name evidence="17" type="ORF">EYH02_05675</name>
</gene>
<proteinExistence type="inferred from homology"/>
<dbReference type="SUPFAM" id="SSF55931">
    <property type="entry name" value="Glutamine synthetase/guanido kinase"/>
    <property type="match status" value="1"/>
</dbReference>
<feature type="binding site" evidence="8">
    <location>
        <begin position="267"/>
        <end position="269"/>
    </location>
    <ligand>
        <name>ATP</name>
        <dbReference type="ChEBI" id="CHEBI:30616"/>
    </ligand>
</feature>
<dbReference type="InterPro" id="IPR008146">
    <property type="entry name" value="Gln_synth_cat_dom"/>
</dbReference>
<dbReference type="PANTHER" id="PTHR43407">
    <property type="entry name" value="GLUTAMINE SYNTHETASE"/>
    <property type="match status" value="1"/>
</dbReference>
<evidence type="ECO:0000256" key="7">
    <source>
        <dbReference type="PIRSR" id="PIRSR604809-1"/>
    </source>
</evidence>
<dbReference type="PROSITE" id="PS51986">
    <property type="entry name" value="GS_BETA_GRASP"/>
    <property type="match status" value="1"/>
</dbReference>
<name>A0A832Z485_9CREN</name>
<feature type="binding site" evidence="9">
    <location>
        <position position="265"/>
    </location>
    <ligand>
        <name>Mg(2+)</name>
        <dbReference type="ChEBI" id="CHEBI:18420"/>
        <label>1</label>
    </ligand>
</feature>
<dbReference type="AlphaFoldDB" id="A0A832Z485"/>